<organism evidence="2 3">
    <name type="scientific">Caerostris darwini</name>
    <dbReference type="NCBI Taxonomy" id="1538125"/>
    <lineage>
        <taxon>Eukaryota</taxon>
        <taxon>Metazoa</taxon>
        <taxon>Ecdysozoa</taxon>
        <taxon>Arthropoda</taxon>
        <taxon>Chelicerata</taxon>
        <taxon>Arachnida</taxon>
        <taxon>Araneae</taxon>
        <taxon>Araneomorphae</taxon>
        <taxon>Entelegynae</taxon>
        <taxon>Araneoidea</taxon>
        <taxon>Araneidae</taxon>
        <taxon>Caerostris</taxon>
    </lineage>
</organism>
<name>A0AAV4U4Q8_9ARAC</name>
<accession>A0AAV4U4Q8</accession>
<dbReference type="AlphaFoldDB" id="A0AAV4U4Q8"/>
<protein>
    <submittedName>
        <fullName evidence="2">Uncharacterized protein</fullName>
    </submittedName>
</protein>
<dbReference type="EMBL" id="BPLQ01010702">
    <property type="protein sequence ID" value="GIY52715.1"/>
    <property type="molecule type" value="Genomic_DNA"/>
</dbReference>
<evidence type="ECO:0000313" key="2">
    <source>
        <dbReference type="EMBL" id="GIY52715.1"/>
    </source>
</evidence>
<comment type="caution">
    <text evidence="2">The sequence shown here is derived from an EMBL/GenBank/DDBJ whole genome shotgun (WGS) entry which is preliminary data.</text>
</comment>
<gene>
    <name evidence="2" type="ORF">CDAR_546551</name>
</gene>
<proteinExistence type="predicted"/>
<evidence type="ECO:0000256" key="1">
    <source>
        <dbReference type="SAM" id="MobiDB-lite"/>
    </source>
</evidence>
<feature type="region of interest" description="Disordered" evidence="1">
    <location>
        <begin position="38"/>
        <end position="59"/>
    </location>
</feature>
<sequence>MLIPKLPLKRRIKRRENSLFACEVKGFLNEQHNDVLLRGAKSATSHPSGRHGSSPLQIHHLPTPESHCASFSSPWEHKQMPPPLGCILADCSPLHGDYFLSEL</sequence>
<reference evidence="2 3" key="1">
    <citation type="submission" date="2021-06" db="EMBL/GenBank/DDBJ databases">
        <title>Caerostris darwini draft genome.</title>
        <authorList>
            <person name="Kono N."/>
            <person name="Arakawa K."/>
        </authorList>
    </citation>
    <scope>NUCLEOTIDE SEQUENCE [LARGE SCALE GENOMIC DNA]</scope>
</reference>
<evidence type="ECO:0000313" key="3">
    <source>
        <dbReference type="Proteomes" id="UP001054837"/>
    </source>
</evidence>
<dbReference type="Proteomes" id="UP001054837">
    <property type="component" value="Unassembled WGS sequence"/>
</dbReference>
<keyword evidence="3" id="KW-1185">Reference proteome</keyword>